<dbReference type="PANTHER" id="PTHR32114">
    <property type="entry name" value="ABC TRANSPORTER ABCH.3"/>
    <property type="match status" value="1"/>
</dbReference>
<gene>
    <name evidence="2" type="ORF">S01H1_66426</name>
</gene>
<feature type="non-terminal residue" evidence="2">
    <location>
        <position position="1"/>
    </location>
</feature>
<feature type="coiled-coil region" evidence="1">
    <location>
        <begin position="206"/>
        <end position="250"/>
    </location>
</feature>
<keyword evidence="1" id="KW-0175">Coiled coil</keyword>
<dbReference type="InterPro" id="IPR027417">
    <property type="entry name" value="P-loop_NTPase"/>
</dbReference>
<accession>X0X1R0</accession>
<proteinExistence type="predicted"/>
<feature type="non-terminal residue" evidence="2">
    <location>
        <position position="250"/>
    </location>
</feature>
<dbReference type="EMBL" id="BARS01043918">
    <property type="protein sequence ID" value="GAG30568.1"/>
    <property type="molecule type" value="Genomic_DNA"/>
</dbReference>
<name>X0X1R0_9ZZZZ</name>
<dbReference type="AlphaFoldDB" id="X0X1R0"/>
<feature type="coiled-coil region" evidence="1">
    <location>
        <begin position="140"/>
        <end position="177"/>
    </location>
</feature>
<comment type="caution">
    <text evidence="2">The sequence shown here is derived from an EMBL/GenBank/DDBJ whole genome shotgun (WGS) entry which is preliminary data.</text>
</comment>
<sequence length="250" mass="29448">FALFGIRRVQLPGSALLRHEKKTGSVELKFEIDGKEIIINRNLKRVKDDVKQDAGYIIIDGRKKDLTPVELKSHVLNLLGYPKELVSKSRDVIYRYTVYTPQEQMKQILLEEREVRLDTLRKVFNIDKYKRVKENTTIFTRHLRETAKNYEGKIADLIEKKKQMASYEKELIESKLKIDVLKPKLNEAKELLLLKKKEISNIEAGIKELIELKKELSMNEVNLKNKLEQRKHNNLEIEKLTKQIELLKKE</sequence>
<dbReference type="PANTHER" id="PTHR32114:SF2">
    <property type="entry name" value="ABC TRANSPORTER ABCH.3"/>
    <property type="match status" value="1"/>
</dbReference>
<reference evidence="2" key="1">
    <citation type="journal article" date="2014" name="Front. Microbiol.">
        <title>High frequency of phylogenetically diverse reductive dehalogenase-homologous genes in deep subseafloor sedimentary metagenomes.</title>
        <authorList>
            <person name="Kawai M."/>
            <person name="Futagami T."/>
            <person name="Toyoda A."/>
            <person name="Takaki Y."/>
            <person name="Nishi S."/>
            <person name="Hori S."/>
            <person name="Arai W."/>
            <person name="Tsubouchi T."/>
            <person name="Morono Y."/>
            <person name="Uchiyama I."/>
            <person name="Ito T."/>
            <person name="Fujiyama A."/>
            <person name="Inagaki F."/>
            <person name="Takami H."/>
        </authorList>
    </citation>
    <scope>NUCLEOTIDE SEQUENCE</scope>
    <source>
        <strain evidence="2">Expedition CK06-06</strain>
    </source>
</reference>
<evidence type="ECO:0000256" key="1">
    <source>
        <dbReference type="SAM" id="Coils"/>
    </source>
</evidence>
<evidence type="ECO:0008006" key="3">
    <source>
        <dbReference type="Google" id="ProtNLM"/>
    </source>
</evidence>
<protein>
    <recommendedName>
        <fullName evidence="3">RecF/RecN/SMC N-terminal domain-containing protein</fullName>
    </recommendedName>
</protein>
<organism evidence="2">
    <name type="scientific">marine sediment metagenome</name>
    <dbReference type="NCBI Taxonomy" id="412755"/>
    <lineage>
        <taxon>unclassified sequences</taxon>
        <taxon>metagenomes</taxon>
        <taxon>ecological metagenomes</taxon>
    </lineage>
</organism>
<dbReference type="Gene3D" id="3.40.50.300">
    <property type="entry name" value="P-loop containing nucleotide triphosphate hydrolases"/>
    <property type="match status" value="1"/>
</dbReference>
<evidence type="ECO:0000313" key="2">
    <source>
        <dbReference type="EMBL" id="GAG30568.1"/>
    </source>
</evidence>